<feature type="compositionally biased region" description="Pro residues" evidence="1">
    <location>
        <begin position="221"/>
        <end position="231"/>
    </location>
</feature>
<comment type="caution">
    <text evidence="3">The sequence shown here is derived from an EMBL/GenBank/DDBJ whole genome shotgun (WGS) entry which is preliminary data.</text>
</comment>
<name>A0A150FVD5_GONPE</name>
<dbReference type="PANTHER" id="PTHR44329">
    <property type="entry name" value="SERINE/THREONINE-PROTEIN KINASE TNNI3K-RELATED"/>
    <property type="match status" value="1"/>
</dbReference>
<dbReference type="PROSITE" id="PS50011">
    <property type="entry name" value="PROTEIN_KINASE_DOM"/>
    <property type="match status" value="1"/>
</dbReference>
<dbReference type="Gene3D" id="1.10.510.10">
    <property type="entry name" value="Transferase(Phosphotransferase) domain 1"/>
    <property type="match status" value="1"/>
</dbReference>
<sequence length="718" mass="72332">MLDADWAGLKTPLNLTRNLTITGPSNIPAEWPLLDLSFTEGKVRLGPGVVLTMARLVVTHWLAAPHFQAPGYDLLAPSAAPPSPAAGKDYTWPVLRLMDGAAVQRTCHPSVAVSNASTATAPRHPVAPGPQVALYDLPQPGCVNGSAAAVHATERCWPSVGVYQDVVTYGTKLDQYGKAVSANYVLWLSRVRYLAVGCFYNIYPRQQQPPQQQQQQQPQPTHSPAPAPPLPQVAAASGDDGTGHDNGSRHILGPALGGSLGGVAGLAAVCGGVLFAFSRSAKWRRYRRKHESAGSLGMGAVAPEAVEGGQGGAPSAAAPHLPCQAAAATAAATKPSSRLLLVTPLTPLLPGLMVDVRLGSGADEVQLLPSVTLGRGACGRVVEGVYGGVRVAVKLLEAQWALQGAADDGVIDGAVGPTGHATAAAEGSGGSGLAAAVAAAAAQPFATAASPTEEAAGADVAASAAGPAPSDPVVGAGPAPSDPVAGAGPAPSDRVAGAGPAGRATDPSTSGCSAAEPLQSQPFPTEATIGSTGAAGGSGTGGGGGSETWGGGSETGAAEVLGAAAEAEGAGGRGLRARGLDVQATLAQEVEVLGRCDHPNVVRLLAASTKPPTLFLVMELMDTSLDRLLYGNDGGQRPLPLPTVLHIAIQVAQALAYLHPTIMHRDLKPGNVLISRPDSPEPTAKLADFGLSRLRATVLVTQHPEAGTRVAHVADQCA</sequence>
<evidence type="ECO:0000313" key="3">
    <source>
        <dbReference type="EMBL" id="KXZ41538.1"/>
    </source>
</evidence>
<feature type="domain" description="Protein kinase" evidence="2">
    <location>
        <begin position="490"/>
        <end position="718"/>
    </location>
</feature>
<feature type="compositionally biased region" description="Polar residues" evidence="1">
    <location>
        <begin position="506"/>
        <end position="523"/>
    </location>
</feature>
<feature type="compositionally biased region" description="Low complexity" evidence="1">
    <location>
        <begin position="207"/>
        <end position="220"/>
    </location>
</feature>
<dbReference type="InterPro" id="IPR011009">
    <property type="entry name" value="Kinase-like_dom_sf"/>
</dbReference>
<dbReference type="InterPro" id="IPR008271">
    <property type="entry name" value="Ser/Thr_kinase_AS"/>
</dbReference>
<dbReference type="AlphaFoldDB" id="A0A150FVD5"/>
<dbReference type="STRING" id="33097.A0A150FVD5"/>
<dbReference type="EMBL" id="LSYV01000404">
    <property type="protein sequence ID" value="KXZ41538.1"/>
    <property type="molecule type" value="Genomic_DNA"/>
</dbReference>
<organism evidence="3 4">
    <name type="scientific">Gonium pectorale</name>
    <name type="common">Green alga</name>
    <dbReference type="NCBI Taxonomy" id="33097"/>
    <lineage>
        <taxon>Eukaryota</taxon>
        <taxon>Viridiplantae</taxon>
        <taxon>Chlorophyta</taxon>
        <taxon>core chlorophytes</taxon>
        <taxon>Chlorophyceae</taxon>
        <taxon>CS clade</taxon>
        <taxon>Chlamydomonadales</taxon>
        <taxon>Volvocaceae</taxon>
        <taxon>Gonium</taxon>
    </lineage>
</organism>
<feature type="region of interest" description="Disordered" evidence="1">
    <location>
        <begin position="207"/>
        <end position="250"/>
    </location>
</feature>
<evidence type="ECO:0000256" key="1">
    <source>
        <dbReference type="SAM" id="MobiDB-lite"/>
    </source>
</evidence>
<reference evidence="4" key="1">
    <citation type="journal article" date="2016" name="Nat. Commun.">
        <title>The Gonium pectorale genome demonstrates co-option of cell cycle regulation during the evolution of multicellularity.</title>
        <authorList>
            <person name="Hanschen E.R."/>
            <person name="Marriage T.N."/>
            <person name="Ferris P.J."/>
            <person name="Hamaji T."/>
            <person name="Toyoda A."/>
            <person name="Fujiyama A."/>
            <person name="Neme R."/>
            <person name="Noguchi H."/>
            <person name="Minakuchi Y."/>
            <person name="Suzuki M."/>
            <person name="Kawai-Toyooka H."/>
            <person name="Smith D.R."/>
            <person name="Sparks H."/>
            <person name="Anderson J."/>
            <person name="Bakaric R."/>
            <person name="Luria V."/>
            <person name="Karger A."/>
            <person name="Kirschner M.W."/>
            <person name="Durand P.M."/>
            <person name="Michod R.E."/>
            <person name="Nozaki H."/>
            <person name="Olson B.J."/>
        </authorList>
    </citation>
    <scope>NUCLEOTIDE SEQUENCE [LARGE SCALE GENOMIC DNA]</scope>
    <source>
        <strain evidence="4">NIES-2863</strain>
    </source>
</reference>
<dbReference type="SUPFAM" id="SSF56112">
    <property type="entry name" value="Protein kinase-like (PK-like)"/>
    <property type="match status" value="1"/>
</dbReference>
<evidence type="ECO:0000259" key="2">
    <source>
        <dbReference type="PROSITE" id="PS50011"/>
    </source>
</evidence>
<dbReference type="PANTHER" id="PTHR44329:SF214">
    <property type="entry name" value="PROTEIN KINASE DOMAIN-CONTAINING PROTEIN"/>
    <property type="match status" value="1"/>
</dbReference>
<feature type="compositionally biased region" description="Gly residues" evidence="1">
    <location>
        <begin position="533"/>
        <end position="554"/>
    </location>
</feature>
<dbReference type="InterPro" id="IPR051681">
    <property type="entry name" value="Ser/Thr_Kinases-Pseudokinases"/>
</dbReference>
<protein>
    <recommendedName>
        <fullName evidence="2">Protein kinase domain-containing protein</fullName>
    </recommendedName>
</protein>
<dbReference type="GO" id="GO:0005524">
    <property type="term" value="F:ATP binding"/>
    <property type="evidence" value="ECO:0007669"/>
    <property type="project" value="InterPro"/>
</dbReference>
<gene>
    <name evidence="3" type="ORF">GPECTOR_407g246</name>
</gene>
<dbReference type="PROSITE" id="PS00108">
    <property type="entry name" value="PROTEIN_KINASE_ST"/>
    <property type="match status" value="1"/>
</dbReference>
<dbReference type="Pfam" id="PF00069">
    <property type="entry name" value="Pkinase"/>
    <property type="match status" value="1"/>
</dbReference>
<feature type="region of interest" description="Disordered" evidence="1">
    <location>
        <begin position="458"/>
        <end position="554"/>
    </location>
</feature>
<proteinExistence type="predicted"/>
<dbReference type="SMART" id="SM00220">
    <property type="entry name" value="S_TKc"/>
    <property type="match status" value="1"/>
</dbReference>
<dbReference type="GO" id="GO:0004674">
    <property type="term" value="F:protein serine/threonine kinase activity"/>
    <property type="evidence" value="ECO:0007669"/>
    <property type="project" value="TreeGrafter"/>
</dbReference>
<evidence type="ECO:0000313" key="4">
    <source>
        <dbReference type="Proteomes" id="UP000075714"/>
    </source>
</evidence>
<keyword evidence="4" id="KW-1185">Reference proteome</keyword>
<dbReference type="InterPro" id="IPR000719">
    <property type="entry name" value="Prot_kinase_dom"/>
</dbReference>
<dbReference type="Proteomes" id="UP000075714">
    <property type="component" value="Unassembled WGS sequence"/>
</dbReference>
<feature type="compositionally biased region" description="Low complexity" evidence="1">
    <location>
        <begin position="458"/>
        <end position="479"/>
    </location>
</feature>
<accession>A0A150FVD5</accession>
<dbReference type="OrthoDB" id="339325at2759"/>